<name>A0ABR2ME76_9ASPA</name>
<feature type="coiled-coil region" evidence="1">
    <location>
        <begin position="370"/>
        <end position="401"/>
    </location>
</feature>
<evidence type="ECO:0000256" key="2">
    <source>
        <dbReference type="SAM" id="MobiDB-lite"/>
    </source>
</evidence>
<dbReference type="PANTHER" id="PTHR33476:SF7">
    <property type="entry name" value="EMB|CAB62613.1"/>
    <property type="match status" value="1"/>
</dbReference>
<sequence length="640" mass="71577">MDLADTSVDQKKTQSGDFSFSRFFLRQAKKSDYSDVEKISTKFMRTCSDISSVRREMVSSSEIYSAVLGDEFVGDNGSLLSLQPWIFKREKSSKRVEESSDSSSRWSFDWGDFSWTPHGSPRRINPNRHSIGSKKRRQGGCNLKPVTFTDNFFAPHLRSENVGIEEHTFNFHPSLSGKDERLSCLIPGNGDDWLKVEQPESTSNNEFGSLVSSEKVSVDQLGGSVTEKLRTVMGVPHLPLRRPRKAEGNNGKALLGSLDTSLSQKLDSGDGMLMFLLGVAIGATSNVASHRIEVENLNKLLKDNKNLVQDLHEELEMKELLTVKELANGTDGSEELERNNLHESIDIFQNQNSNIYNPAQKMDDCDNVCMTKVGKNLSEIEAELEAELERLEININASSREQRTRHLFEVDSELTVDVVSGGFREDLLVKCMADDGKDATTSSTTEAYDANYSVSPKELSLRLHKVIESRLEERIKELETELDQTQMKLKLVEAERVTSSKPPFSSSDAGSSNHGSPGTLNRKDSVLRSDMSGDALIAYDEAYEEFMRLADTEDEKLSYSICSEDKNLSKDCENDEACEQILWRSGSYDISATDDDDDDGGGDDDIFFEGKDLIQKILEKTKKGSPALLKAQKMFLMLDL</sequence>
<evidence type="ECO:0000313" key="4">
    <source>
        <dbReference type="Proteomes" id="UP001412067"/>
    </source>
</evidence>
<proteinExistence type="predicted"/>
<dbReference type="EMBL" id="JBBWWR010000008">
    <property type="protein sequence ID" value="KAK8962298.1"/>
    <property type="molecule type" value="Genomic_DNA"/>
</dbReference>
<accession>A0ABR2ME76</accession>
<protein>
    <submittedName>
        <fullName evidence="3">Uncharacterized protein</fullName>
    </submittedName>
</protein>
<reference evidence="3 4" key="1">
    <citation type="journal article" date="2022" name="Nat. Plants">
        <title>Genomes of leafy and leafless Platanthera orchids illuminate the evolution of mycoheterotrophy.</title>
        <authorList>
            <person name="Li M.H."/>
            <person name="Liu K.W."/>
            <person name="Li Z."/>
            <person name="Lu H.C."/>
            <person name="Ye Q.L."/>
            <person name="Zhang D."/>
            <person name="Wang J.Y."/>
            <person name="Li Y.F."/>
            <person name="Zhong Z.M."/>
            <person name="Liu X."/>
            <person name="Yu X."/>
            <person name="Liu D.K."/>
            <person name="Tu X.D."/>
            <person name="Liu B."/>
            <person name="Hao Y."/>
            <person name="Liao X.Y."/>
            <person name="Jiang Y.T."/>
            <person name="Sun W.H."/>
            <person name="Chen J."/>
            <person name="Chen Y.Q."/>
            <person name="Ai Y."/>
            <person name="Zhai J.W."/>
            <person name="Wu S.S."/>
            <person name="Zhou Z."/>
            <person name="Hsiao Y.Y."/>
            <person name="Wu W.L."/>
            <person name="Chen Y.Y."/>
            <person name="Lin Y.F."/>
            <person name="Hsu J.L."/>
            <person name="Li C.Y."/>
            <person name="Wang Z.W."/>
            <person name="Zhao X."/>
            <person name="Zhong W.Y."/>
            <person name="Ma X.K."/>
            <person name="Ma L."/>
            <person name="Huang J."/>
            <person name="Chen G.Z."/>
            <person name="Huang M.Z."/>
            <person name="Huang L."/>
            <person name="Peng D.H."/>
            <person name="Luo Y.B."/>
            <person name="Zou S.Q."/>
            <person name="Chen S.P."/>
            <person name="Lan S."/>
            <person name="Tsai W.C."/>
            <person name="Van de Peer Y."/>
            <person name="Liu Z.J."/>
        </authorList>
    </citation>
    <scope>NUCLEOTIDE SEQUENCE [LARGE SCALE GENOMIC DNA]</scope>
    <source>
        <strain evidence="3">Lor288</strain>
    </source>
</reference>
<dbReference type="Proteomes" id="UP001412067">
    <property type="component" value="Unassembled WGS sequence"/>
</dbReference>
<dbReference type="InterPro" id="IPR040348">
    <property type="entry name" value="POLAR-like"/>
</dbReference>
<feature type="compositionally biased region" description="Low complexity" evidence="2">
    <location>
        <begin position="505"/>
        <end position="516"/>
    </location>
</feature>
<keyword evidence="1" id="KW-0175">Coiled coil</keyword>
<organism evidence="3 4">
    <name type="scientific">Platanthera guangdongensis</name>
    <dbReference type="NCBI Taxonomy" id="2320717"/>
    <lineage>
        <taxon>Eukaryota</taxon>
        <taxon>Viridiplantae</taxon>
        <taxon>Streptophyta</taxon>
        <taxon>Embryophyta</taxon>
        <taxon>Tracheophyta</taxon>
        <taxon>Spermatophyta</taxon>
        <taxon>Magnoliopsida</taxon>
        <taxon>Liliopsida</taxon>
        <taxon>Asparagales</taxon>
        <taxon>Orchidaceae</taxon>
        <taxon>Orchidoideae</taxon>
        <taxon>Orchideae</taxon>
        <taxon>Orchidinae</taxon>
        <taxon>Platanthera</taxon>
    </lineage>
</organism>
<dbReference type="PANTHER" id="PTHR33476">
    <property type="entry name" value="EMB|CAB62613.1"/>
    <property type="match status" value="1"/>
</dbReference>
<keyword evidence="4" id="KW-1185">Reference proteome</keyword>
<evidence type="ECO:0000256" key="1">
    <source>
        <dbReference type="SAM" id="Coils"/>
    </source>
</evidence>
<feature type="region of interest" description="Disordered" evidence="2">
    <location>
        <begin position="119"/>
        <end position="140"/>
    </location>
</feature>
<evidence type="ECO:0000313" key="3">
    <source>
        <dbReference type="EMBL" id="KAK8962298.1"/>
    </source>
</evidence>
<gene>
    <name evidence="3" type="ORF">KSP40_PGU007092</name>
</gene>
<comment type="caution">
    <text evidence="3">The sequence shown here is derived from an EMBL/GenBank/DDBJ whole genome shotgun (WGS) entry which is preliminary data.</text>
</comment>
<feature type="region of interest" description="Disordered" evidence="2">
    <location>
        <begin position="494"/>
        <end position="525"/>
    </location>
</feature>